<organism evidence="2 3">
    <name type="scientific">Hypnocyclicus thermotrophus</name>
    <dbReference type="NCBI Taxonomy" id="1627895"/>
    <lineage>
        <taxon>Bacteria</taxon>
        <taxon>Fusobacteriati</taxon>
        <taxon>Fusobacteriota</taxon>
        <taxon>Fusobacteriia</taxon>
        <taxon>Fusobacteriales</taxon>
        <taxon>Fusobacteriaceae</taxon>
        <taxon>Hypnocyclicus</taxon>
    </lineage>
</organism>
<reference evidence="2 3" key="1">
    <citation type="submission" date="2019-03" db="EMBL/GenBank/DDBJ databases">
        <title>Genomic Encyclopedia of Type Strains, Phase IV (KMG-IV): sequencing the most valuable type-strain genomes for metagenomic binning, comparative biology and taxonomic classification.</title>
        <authorList>
            <person name="Goeker M."/>
        </authorList>
    </citation>
    <scope>NUCLEOTIDE SEQUENCE [LARGE SCALE GENOMIC DNA]</scope>
    <source>
        <strain evidence="2 3">DSM 100055</strain>
    </source>
</reference>
<dbReference type="EMBL" id="SOBG01000014">
    <property type="protein sequence ID" value="TDT66968.1"/>
    <property type="molecule type" value="Genomic_DNA"/>
</dbReference>
<gene>
    <name evidence="2" type="ORF">EV215_2091</name>
</gene>
<protein>
    <submittedName>
        <fullName evidence="2">MORN repeat protein</fullName>
    </submittedName>
</protein>
<name>A0AA46DWV6_9FUSO</name>
<keyword evidence="3" id="KW-1185">Reference proteome</keyword>
<dbReference type="Proteomes" id="UP000294678">
    <property type="component" value="Unassembled WGS sequence"/>
</dbReference>
<evidence type="ECO:0000256" key="1">
    <source>
        <dbReference type="ARBA" id="ARBA00022737"/>
    </source>
</evidence>
<evidence type="ECO:0000313" key="2">
    <source>
        <dbReference type="EMBL" id="TDT66968.1"/>
    </source>
</evidence>
<keyword evidence="1" id="KW-0677">Repeat</keyword>
<dbReference type="Pfam" id="PF02493">
    <property type="entry name" value="MORN"/>
    <property type="match status" value="2"/>
</dbReference>
<dbReference type="Gene3D" id="2.20.110.10">
    <property type="entry name" value="Histone H3 K4-specific methyltransferase SET7/9 N-terminal domain"/>
    <property type="match status" value="1"/>
</dbReference>
<evidence type="ECO:0000313" key="3">
    <source>
        <dbReference type="Proteomes" id="UP000294678"/>
    </source>
</evidence>
<dbReference type="AlphaFoldDB" id="A0AA46DWV6"/>
<comment type="caution">
    <text evidence="2">The sequence shown here is derived from an EMBL/GenBank/DDBJ whole genome shotgun (WGS) entry which is preliminary data.</text>
</comment>
<sequence length="85" mass="9814">MFKKIFVLLILFISINIFSNEIYYNTGELMYSGEIKYGIPNGEGKIYNKKGQLVYEGEFKNGYPEGRGKIYINGILRYEGEIKKG</sequence>
<accession>A0AA46DWV6</accession>
<feature type="non-terminal residue" evidence="2">
    <location>
        <position position="85"/>
    </location>
</feature>
<dbReference type="SUPFAM" id="SSF82185">
    <property type="entry name" value="Histone H3 K4-specific methyltransferase SET7/9 N-terminal domain"/>
    <property type="match status" value="1"/>
</dbReference>
<dbReference type="InterPro" id="IPR003409">
    <property type="entry name" value="MORN"/>
</dbReference>
<proteinExistence type="predicted"/>